<evidence type="ECO:0000313" key="3">
    <source>
        <dbReference type="EMBL" id="ALG76148.1"/>
    </source>
</evidence>
<reference evidence="3" key="1">
    <citation type="journal article" date="2015" name="Nature">
        <title>Intercellular wiring enables electron transfer between methanotrophic archaea and bacteria.</title>
        <authorList>
            <person name="Wegener G."/>
            <person name="Krukenberg V."/>
            <person name="Riedel D."/>
            <person name="Tegetmeyer H.E."/>
            <person name="Boetius A."/>
        </authorList>
    </citation>
    <scope>NUCLEOTIDE SEQUENCE</scope>
</reference>
<accession>A0A0N9MPK3</accession>
<dbReference type="PANTHER" id="PTHR30486:SF16">
    <property type="entry name" value="TWITCHING MOTILITY PROTEIN PILT"/>
    <property type="match status" value="1"/>
</dbReference>
<dbReference type="Gene3D" id="3.30.450.90">
    <property type="match status" value="1"/>
</dbReference>
<feature type="domain" description="Bacterial type II secretion system protein E" evidence="2">
    <location>
        <begin position="78"/>
        <end position="285"/>
    </location>
</feature>
<evidence type="ECO:0000256" key="1">
    <source>
        <dbReference type="ARBA" id="ARBA00006611"/>
    </source>
</evidence>
<evidence type="ECO:0000259" key="2">
    <source>
        <dbReference type="Pfam" id="PF00437"/>
    </source>
</evidence>
<comment type="similarity">
    <text evidence="1">Belongs to the GSP E family.</text>
</comment>
<dbReference type="InterPro" id="IPR001482">
    <property type="entry name" value="T2SS/T4SS_dom"/>
</dbReference>
<protein>
    <submittedName>
        <fullName evidence="3">Twitching motility protein PilT</fullName>
    </submittedName>
</protein>
<organism evidence="3">
    <name type="scientific">uncultured prokaryote</name>
    <dbReference type="NCBI Taxonomy" id="198431"/>
    <lineage>
        <taxon>unclassified sequences</taxon>
        <taxon>environmental samples</taxon>
    </lineage>
</organism>
<dbReference type="GO" id="GO:0016887">
    <property type="term" value="F:ATP hydrolysis activity"/>
    <property type="evidence" value="ECO:0007669"/>
    <property type="project" value="InterPro"/>
</dbReference>
<dbReference type="Gene3D" id="3.40.50.300">
    <property type="entry name" value="P-loop containing nucleotide triphosphate hydrolases"/>
    <property type="match status" value="1"/>
</dbReference>
<dbReference type="InterPro" id="IPR050921">
    <property type="entry name" value="T4SS_GSP_E_ATPase"/>
</dbReference>
<proteinExistence type="inferred from homology"/>
<dbReference type="CDD" id="cd01131">
    <property type="entry name" value="PilT"/>
    <property type="match status" value="1"/>
</dbReference>
<dbReference type="GO" id="GO:0005524">
    <property type="term" value="F:ATP binding"/>
    <property type="evidence" value="ECO:0007669"/>
    <property type="project" value="InterPro"/>
</dbReference>
<dbReference type="InterPro" id="IPR006321">
    <property type="entry name" value="PilT/PilU"/>
</dbReference>
<dbReference type="Pfam" id="PF00437">
    <property type="entry name" value="T2SSE"/>
    <property type="match status" value="1"/>
</dbReference>
<dbReference type="PANTHER" id="PTHR30486">
    <property type="entry name" value="TWITCHING MOTILITY PROTEIN PILT"/>
    <property type="match status" value="1"/>
</dbReference>
<sequence length="389" mass="43828">MDKKIINYLIKQATNNYPELSDLLFIPYEPFEILLYGKVHRLNIIDQLGRLSPFQVETMAMALIENRRRLLKDLVTTGSCDLSYQVDNIRLRVNIFSQRTGYAIVMRKLPEKVPTIEEMDLPMVFKEISKENAGIVLFAGPTGSGKSTSIAAILEEINQTRPAHIITLEDPIEFKFISKKASFNQRELGADFNEFAMALRAALREAPHVIMVGEIRDPDTLKVALSAAETGHLVISTIHAAYSGQAIHRMIDMIGKAEEQFVRSRLAGSLRWIVCQKLVPKIDGSRLAVFEILKNNLRTQDAILGQKSAPTFYDILVKGEAFGMCTFDQGLIAAYEEGLIDEETAISHATFRSEVRKGIDQIKAKRGEKTSDIEGLTVEEMEREKYKFI</sequence>
<dbReference type="AlphaFoldDB" id="A0A0N9MPK3"/>
<dbReference type="SUPFAM" id="SSF52540">
    <property type="entry name" value="P-loop containing nucleoside triphosphate hydrolases"/>
    <property type="match status" value="1"/>
</dbReference>
<name>A0A0N9MPK3_9ZZZZ</name>
<dbReference type="EMBL" id="KT795314">
    <property type="protein sequence ID" value="ALG76148.1"/>
    <property type="molecule type" value="Genomic_DNA"/>
</dbReference>
<dbReference type="NCBIfam" id="TIGR01420">
    <property type="entry name" value="pilT_fam"/>
    <property type="match status" value="1"/>
</dbReference>
<dbReference type="InterPro" id="IPR027417">
    <property type="entry name" value="P-loop_NTPase"/>
</dbReference>